<proteinExistence type="predicted"/>
<dbReference type="EMBL" id="PDUG01000003">
    <property type="protein sequence ID" value="PIC40356.1"/>
    <property type="molecule type" value="Genomic_DNA"/>
</dbReference>
<keyword evidence="3" id="KW-1185">Reference proteome</keyword>
<feature type="compositionally biased region" description="Acidic residues" evidence="1">
    <location>
        <begin position="128"/>
        <end position="138"/>
    </location>
</feature>
<dbReference type="Proteomes" id="UP000230233">
    <property type="component" value="Chromosome III"/>
</dbReference>
<gene>
    <name evidence="2" type="primary">Cni-C45G9.14</name>
    <name evidence="2" type="synonym">Cnig_chr_III.g11726</name>
    <name evidence="2" type="ORF">B9Z55_011726</name>
</gene>
<protein>
    <submittedName>
        <fullName evidence="2">Uncharacterized protein</fullName>
    </submittedName>
</protein>
<dbReference type="AlphaFoldDB" id="A0A2G5UM91"/>
<feature type="compositionally biased region" description="Basic and acidic residues" evidence="1">
    <location>
        <begin position="115"/>
        <end position="127"/>
    </location>
</feature>
<sequence>MSSSSSTNNVINFYLSEVDSRILEKQKELEEALEKSANVRTHAETIQNFIGKYANFESRVKELQAEIAEMDRLIAEKQKEIDENRNFQRREEIQMTKLMEKLEKVTEERKQKERTLLHLYSEEGKTMEEDDSDGEEDV</sequence>
<evidence type="ECO:0000313" key="3">
    <source>
        <dbReference type="Proteomes" id="UP000230233"/>
    </source>
</evidence>
<evidence type="ECO:0000313" key="2">
    <source>
        <dbReference type="EMBL" id="PIC40356.1"/>
    </source>
</evidence>
<name>A0A2G5UM91_9PELO</name>
<accession>A0A2G5UM91</accession>
<dbReference type="OrthoDB" id="5837998at2759"/>
<evidence type="ECO:0000256" key="1">
    <source>
        <dbReference type="SAM" id="MobiDB-lite"/>
    </source>
</evidence>
<comment type="caution">
    <text evidence="2">The sequence shown here is derived from an EMBL/GenBank/DDBJ whole genome shotgun (WGS) entry which is preliminary data.</text>
</comment>
<organism evidence="2 3">
    <name type="scientific">Caenorhabditis nigoni</name>
    <dbReference type="NCBI Taxonomy" id="1611254"/>
    <lineage>
        <taxon>Eukaryota</taxon>
        <taxon>Metazoa</taxon>
        <taxon>Ecdysozoa</taxon>
        <taxon>Nematoda</taxon>
        <taxon>Chromadorea</taxon>
        <taxon>Rhabditida</taxon>
        <taxon>Rhabditina</taxon>
        <taxon>Rhabditomorpha</taxon>
        <taxon>Rhabditoidea</taxon>
        <taxon>Rhabditidae</taxon>
        <taxon>Peloderinae</taxon>
        <taxon>Caenorhabditis</taxon>
    </lineage>
</organism>
<reference evidence="3" key="1">
    <citation type="submission" date="2017-10" db="EMBL/GenBank/DDBJ databases">
        <title>Rapid genome shrinkage in a self-fertile nematode reveals novel sperm competition proteins.</title>
        <authorList>
            <person name="Yin D."/>
            <person name="Schwarz E.M."/>
            <person name="Thomas C.G."/>
            <person name="Felde R.L."/>
            <person name="Korf I.F."/>
            <person name="Cutter A.D."/>
            <person name="Schartner C.M."/>
            <person name="Ralston E.J."/>
            <person name="Meyer B.J."/>
            <person name="Haag E.S."/>
        </authorList>
    </citation>
    <scope>NUCLEOTIDE SEQUENCE [LARGE SCALE GENOMIC DNA]</scope>
    <source>
        <strain evidence="3">JU1422</strain>
    </source>
</reference>
<feature type="region of interest" description="Disordered" evidence="1">
    <location>
        <begin position="115"/>
        <end position="138"/>
    </location>
</feature>